<dbReference type="AlphaFoldDB" id="A0A6A6PSZ3"/>
<evidence type="ECO:0000313" key="2">
    <source>
        <dbReference type="Proteomes" id="UP000799767"/>
    </source>
</evidence>
<keyword evidence="2" id="KW-1185">Reference proteome</keyword>
<dbReference type="Proteomes" id="UP000799767">
    <property type="component" value="Unassembled WGS sequence"/>
</dbReference>
<dbReference type="EMBL" id="MU001636">
    <property type="protein sequence ID" value="KAF2482347.1"/>
    <property type="molecule type" value="Genomic_DNA"/>
</dbReference>
<organism evidence="1 2">
    <name type="scientific">Neohortaea acidophila</name>
    <dbReference type="NCBI Taxonomy" id="245834"/>
    <lineage>
        <taxon>Eukaryota</taxon>
        <taxon>Fungi</taxon>
        <taxon>Dikarya</taxon>
        <taxon>Ascomycota</taxon>
        <taxon>Pezizomycotina</taxon>
        <taxon>Dothideomycetes</taxon>
        <taxon>Dothideomycetidae</taxon>
        <taxon>Mycosphaerellales</taxon>
        <taxon>Teratosphaeriaceae</taxon>
        <taxon>Neohortaea</taxon>
    </lineage>
</organism>
<dbReference type="RefSeq" id="XP_033588917.1">
    <property type="nucleotide sequence ID" value="XM_033729688.1"/>
</dbReference>
<sequence length="179" mass="20489">MHDGMSKVSRILLEHFLLVQSDEVPRWGRRRSGLRVSKSSIVPPLKALLTRYDEPMNDRSLGVLQLWLGRTCRCLEYVLAVRQLLQRCSVDGMAVLAVPVDRQSPQHEPEISAFIATSSEQSPRMSAWRPACASHNDMGRYRRACTPCCMKSVRCLVRHARRIALTQSRRLAEIQKHRV</sequence>
<reference evidence="1" key="1">
    <citation type="journal article" date="2020" name="Stud. Mycol.">
        <title>101 Dothideomycetes genomes: a test case for predicting lifestyles and emergence of pathogens.</title>
        <authorList>
            <person name="Haridas S."/>
            <person name="Albert R."/>
            <person name="Binder M."/>
            <person name="Bloem J."/>
            <person name="Labutti K."/>
            <person name="Salamov A."/>
            <person name="Andreopoulos B."/>
            <person name="Baker S."/>
            <person name="Barry K."/>
            <person name="Bills G."/>
            <person name="Bluhm B."/>
            <person name="Cannon C."/>
            <person name="Castanera R."/>
            <person name="Culley D."/>
            <person name="Daum C."/>
            <person name="Ezra D."/>
            <person name="Gonzalez J."/>
            <person name="Henrissat B."/>
            <person name="Kuo A."/>
            <person name="Liang C."/>
            <person name="Lipzen A."/>
            <person name="Lutzoni F."/>
            <person name="Magnuson J."/>
            <person name="Mondo S."/>
            <person name="Nolan M."/>
            <person name="Ohm R."/>
            <person name="Pangilinan J."/>
            <person name="Park H.-J."/>
            <person name="Ramirez L."/>
            <person name="Alfaro M."/>
            <person name="Sun H."/>
            <person name="Tritt A."/>
            <person name="Yoshinaga Y."/>
            <person name="Zwiers L.-H."/>
            <person name="Turgeon B."/>
            <person name="Goodwin S."/>
            <person name="Spatafora J."/>
            <person name="Crous P."/>
            <person name="Grigoriev I."/>
        </authorList>
    </citation>
    <scope>NUCLEOTIDE SEQUENCE</scope>
    <source>
        <strain evidence="1">CBS 113389</strain>
    </source>
</reference>
<proteinExistence type="predicted"/>
<accession>A0A6A6PSZ3</accession>
<protein>
    <submittedName>
        <fullName evidence="1">Uncharacterized protein</fullName>
    </submittedName>
</protein>
<evidence type="ECO:0000313" key="1">
    <source>
        <dbReference type="EMBL" id="KAF2482347.1"/>
    </source>
</evidence>
<dbReference type="GeneID" id="54470690"/>
<name>A0A6A6PSZ3_9PEZI</name>
<gene>
    <name evidence="1" type="ORF">BDY17DRAFT_158526</name>
</gene>